<keyword evidence="3" id="KW-1185">Reference proteome</keyword>
<comment type="caution">
    <text evidence="2">The sequence shown here is derived from an EMBL/GenBank/DDBJ whole genome shotgun (WGS) entry which is preliminary data.</text>
</comment>
<gene>
    <name evidence="2" type="ORF">NUTIK01_32160</name>
</gene>
<dbReference type="Proteomes" id="UP001187221">
    <property type="component" value="Unassembled WGS sequence"/>
</dbReference>
<evidence type="ECO:0000256" key="1">
    <source>
        <dbReference type="SAM" id="Coils"/>
    </source>
</evidence>
<evidence type="ECO:0000313" key="3">
    <source>
        <dbReference type="Proteomes" id="UP001187221"/>
    </source>
</evidence>
<dbReference type="EMBL" id="BTFW01000002">
    <property type="protein sequence ID" value="GMM62439.1"/>
    <property type="molecule type" value="Genomic_DNA"/>
</dbReference>
<feature type="coiled-coil region" evidence="1">
    <location>
        <begin position="11"/>
        <end position="38"/>
    </location>
</feature>
<reference evidence="2 3" key="1">
    <citation type="submission" date="2023-06" db="EMBL/GenBank/DDBJ databases">
        <title>Draft genome sequence of Novosphingobium sp. strain IK01.</title>
        <authorList>
            <person name="Hatamoto M."/>
            <person name="Ikarashi T."/>
            <person name="Yamaguchi T."/>
        </authorList>
    </citation>
    <scope>NUCLEOTIDE SEQUENCE [LARGE SCALE GENOMIC DNA]</scope>
    <source>
        <strain evidence="2 3">IK01</strain>
    </source>
</reference>
<evidence type="ECO:0000313" key="2">
    <source>
        <dbReference type="EMBL" id="GMM62439.1"/>
    </source>
</evidence>
<name>A0ABQ6PB19_9SPHN</name>
<organism evidence="2 3">
    <name type="scientific">Novosphingobium pituita</name>
    <dbReference type="NCBI Taxonomy" id="3056842"/>
    <lineage>
        <taxon>Bacteria</taxon>
        <taxon>Pseudomonadati</taxon>
        <taxon>Pseudomonadota</taxon>
        <taxon>Alphaproteobacteria</taxon>
        <taxon>Sphingomonadales</taxon>
        <taxon>Sphingomonadaceae</taxon>
        <taxon>Novosphingobium</taxon>
    </lineage>
</organism>
<sequence>MRRKAIAGDDLAAIHARREALRSELAELDQRAKEAELAARDAGRPTLTAALDKVRIPAMDKTDAKAIAAAIAHHGGKIVANHLATMPAT</sequence>
<proteinExistence type="predicted"/>
<protein>
    <submittedName>
        <fullName evidence="2">Uncharacterized protein</fullName>
    </submittedName>
</protein>
<keyword evidence="1" id="KW-0175">Coiled coil</keyword>
<accession>A0ABQ6PB19</accession>